<evidence type="ECO:0000313" key="7">
    <source>
        <dbReference type="Proteomes" id="UP001596391"/>
    </source>
</evidence>
<keyword evidence="3" id="KW-0812">Transmembrane</keyword>
<dbReference type="Proteomes" id="UP001596391">
    <property type="component" value="Unassembled WGS sequence"/>
</dbReference>
<organism evidence="6 7">
    <name type="scientific">Granulicella cerasi</name>
    <dbReference type="NCBI Taxonomy" id="741063"/>
    <lineage>
        <taxon>Bacteria</taxon>
        <taxon>Pseudomonadati</taxon>
        <taxon>Acidobacteriota</taxon>
        <taxon>Terriglobia</taxon>
        <taxon>Terriglobales</taxon>
        <taxon>Acidobacteriaceae</taxon>
        <taxon>Granulicella</taxon>
    </lineage>
</organism>
<reference evidence="7" key="1">
    <citation type="journal article" date="2019" name="Int. J. Syst. Evol. Microbiol.">
        <title>The Global Catalogue of Microorganisms (GCM) 10K type strain sequencing project: providing services to taxonomists for standard genome sequencing and annotation.</title>
        <authorList>
            <consortium name="The Broad Institute Genomics Platform"/>
            <consortium name="The Broad Institute Genome Sequencing Center for Infectious Disease"/>
            <person name="Wu L."/>
            <person name="Ma J."/>
        </authorList>
    </citation>
    <scope>NUCLEOTIDE SEQUENCE [LARGE SCALE GENOMIC DNA]</scope>
    <source>
        <strain evidence="7">CGMCC 1.16026</strain>
    </source>
</reference>
<name>A0ABW1Z4G7_9BACT</name>
<keyword evidence="4" id="KW-1133">Transmembrane helix</keyword>
<keyword evidence="2" id="KW-1003">Cell membrane</keyword>
<dbReference type="Pfam" id="PF04347">
    <property type="entry name" value="FliO"/>
    <property type="match status" value="1"/>
</dbReference>
<evidence type="ECO:0000256" key="5">
    <source>
        <dbReference type="ARBA" id="ARBA00023136"/>
    </source>
</evidence>
<keyword evidence="6" id="KW-0966">Cell projection</keyword>
<dbReference type="RefSeq" id="WP_263372229.1">
    <property type="nucleotide sequence ID" value="NZ_JAGSYD010000004.1"/>
</dbReference>
<keyword evidence="5" id="KW-0472">Membrane</keyword>
<accession>A0ABW1Z4G7</accession>
<evidence type="ECO:0000256" key="2">
    <source>
        <dbReference type="ARBA" id="ARBA00022475"/>
    </source>
</evidence>
<comment type="caution">
    <text evidence="6">The sequence shown here is derived from an EMBL/GenBank/DDBJ whole genome shotgun (WGS) entry which is preliminary data.</text>
</comment>
<dbReference type="EMBL" id="JBHSWI010000001">
    <property type="protein sequence ID" value="MFC6644292.1"/>
    <property type="molecule type" value="Genomic_DNA"/>
</dbReference>
<keyword evidence="7" id="KW-1185">Reference proteome</keyword>
<comment type="subcellular location">
    <subcellularLocation>
        <location evidence="1">Cell membrane</location>
    </subcellularLocation>
</comment>
<keyword evidence="6" id="KW-0969">Cilium</keyword>
<protein>
    <submittedName>
        <fullName evidence="6">Flagellar biosynthetic protein FliO</fullName>
    </submittedName>
</protein>
<sequence>MSGDTWRATGVPGWIARGVEHLRDGARRRRDEREMKLLETLPLAGKKQLVLVAVGGQRYLVGVSDRVDAIVPVETMQEGMVEV</sequence>
<evidence type="ECO:0000256" key="1">
    <source>
        <dbReference type="ARBA" id="ARBA00004236"/>
    </source>
</evidence>
<gene>
    <name evidence="6" type="ORF">ACFQBQ_01530</name>
</gene>
<dbReference type="InterPro" id="IPR022781">
    <property type="entry name" value="Flagellar_biosynth_FliO"/>
</dbReference>
<keyword evidence="6" id="KW-0282">Flagellum</keyword>
<evidence type="ECO:0000313" key="6">
    <source>
        <dbReference type="EMBL" id="MFC6644292.1"/>
    </source>
</evidence>
<evidence type="ECO:0000256" key="3">
    <source>
        <dbReference type="ARBA" id="ARBA00022692"/>
    </source>
</evidence>
<evidence type="ECO:0000256" key="4">
    <source>
        <dbReference type="ARBA" id="ARBA00022989"/>
    </source>
</evidence>
<proteinExistence type="predicted"/>